<dbReference type="InterPro" id="IPR019438">
    <property type="entry name" value="Q_salvage"/>
</dbReference>
<dbReference type="Pfam" id="PF10343">
    <property type="entry name" value="Q_salvage"/>
    <property type="match status" value="1"/>
</dbReference>
<evidence type="ECO:0000313" key="8">
    <source>
        <dbReference type="Proteomes" id="UP000008066"/>
    </source>
</evidence>
<evidence type="ECO:0000256" key="3">
    <source>
        <dbReference type="ARBA" id="ARBA00035306"/>
    </source>
</evidence>
<evidence type="ECO:0000256" key="6">
    <source>
        <dbReference type="RuleBase" id="RU365002"/>
    </source>
</evidence>
<comment type="catalytic activity">
    <reaction evidence="5 6">
        <text>queuosine 5'-phosphate + H2O = queuine + D-ribose 5-phosphate</text>
        <dbReference type="Rhea" id="RHEA:75387"/>
        <dbReference type="ChEBI" id="CHEBI:15377"/>
        <dbReference type="ChEBI" id="CHEBI:17433"/>
        <dbReference type="ChEBI" id="CHEBI:78346"/>
        <dbReference type="ChEBI" id="CHEBI:194371"/>
    </reaction>
    <physiologicalReaction direction="left-to-right" evidence="5 6">
        <dbReference type="Rhea" id="RHEA:75388"/>
    </physiologicalReaction>
</comment>
<dbReference type="KEGG" id="cthr:CTHT_0001740"/>
<proteinExistence type="inferred from homology"/>
<gene>
    <name evidence="7" type="ORF">CTHT_0001740</name>
</gene>
<comment type="function">
    <text evidence="6">Catalyzes the hydrolysis of queuosine 5'-phosphate, releasing the nucleobase queuine (q). Is required for salvage of queuine from exogenous queuosine (Q) that is imported and then converted to queuosine 5'-phosphate intracellularly.</text>
</comment>
<evidence type="ECO:0000256" key="4">
    <source>
        <dbReference type="ARBA" id="ARBA00035393"/>
    </source>
</evidence>
<evidence type="ECO:0000256" key="1">
    <source>
        <dbReference type="ARBA" id="ARBA00022801"/>
    </source>
</evidence>
<dbReference type="STRING" id="759272.G0RZ53"/>
<dbReference type="GeneID" id="18254212"/>
<dbReference type="PANTHER" id="PTHR21314">
    <property type="entry name" value="QUEUOSINE 5'-PHOSPHATE N-GLYCOSYLASE_HYDROLASE-RELATED"/>
    <property type="match status" value="1"/>
</dbReference>
<reference evidence="7 8" key="1">
    <citation type="journal article" date="2011" name="Cell">
        <title>Insight into structure and assembly of the nuclear pore complex by utilizing the genome of a eukaryotic thermophile.</title>
        <authorList>
            <person name="Amlacher S."/>
            <person name="Sarges P."/>
            <person name="Flemming D."/>
            <person name="van Noort V."/>
            <person name="Kunze R."/>
            <person name="Devos D.P."/>
            <person name="Arumugam M."/>
            <person name="Bork P."/>
            <person name="Hurt E."/>
        </authorList>
    </citation>
    <scope>NUCLEOTIDE SEQUENCE [LARGE SCALE GENOMIC DNA]</scope>
    <source>
        <strain evidence="8">DSM 1495 / CBS 144.50 / IMI 039719</strain>
    </source>
</reference>
<protein>
    <recommendedName>
        <fullName evidence="3 6">Queuosine 5'-phosphate N-glycosylase/hydrolase</fullName>
        <ecNumber evidence="6">3.2.2.-</ecNumber>
    </recommendedName>
    <alternativeName>
        <fullName evidence="4 6">Queuosine-nucleotide N-glycosylase/hydrolase</fullName>
    </alternativeName>
</protein>
<keyword evidence="1 6" id="KW-0378">Hydrolase</keyword>
<dbReference type="OrthoDB" id="416777at2759"/>
<keyword evidence="8" id="KW-1185">Reference proteome</keyword>
<comment type="similarity">
    <text evidence="2 6">Belongs to the QNG1 protein family.</text>
</comment>
<evidence type="ECO:0000256" key="2">
    <source>
        <dbReference type="ARBA" id="ARBA00035119"/>
    </source>
</evidence>
<dbReference type="EMBL" id="GL988032">
    <property type="protein sequence ID" value="EGS23481.1"/>
    <property type="molecule type" value="Genomic_DNA"/>
</dbReference>
<dbReference type="GO" id="GO:0006400">
    <property type="term" value="P:tRNA modification"/>
    <property type="evidence" value="ECO:0007669"/>
    <property type="project" value="TreeGrafter"/>
</dbReference>
<evidence type="ECO:0000313" key="7">
    <source>
        <dbReference type="EMBL" id="EGS23481.1"/>
    </source>
</evidence>
<evidence type="ECO:0000256" key="5">
    <source>
        <dbReference type="ARBA" id="ARBA00048204"/>
    </source>
</evidence>
<dbReference type="AlphaFoldDB" id="G0RZ53"/>
<dbReference type="GO" id="GO:0016787">
    <property type="term" value="F:hydrolase activity"/>
    <property type="evidence" value="ECO:0007669"/>
    <property type="project" value="UniProtKB-KW"/>
</dbReference>
<dbReference type="HOGENOM" id="CLU_036001_2_1_1"/>
<dbReference type="eggNOG" id="KOG2524">
    <property type="taxonomic scope" value="Eukaryota"/>
</dbReference>
<dbReference type="Proteomes" id="UP000008066">
    <property type="component" value="Unassembled WGS sequence"/>
</dbReference>
<dbReference type="PANTHER" id="PTHR21314:SF0">
    <property type="entry name" value="QUEUOSINE 5'-PHOSPHATE N-GLYCOSYLASE_HYDROLASE"/>
    <property type="match status" value="1"/>
</dbReference>
<accession>G0RZ53</accession>
<name>G0RZ53_CHATD</name>
<organism evidence="8">
    <name type="scientific">Chaetomium thermophilum (strain DSM 1495 / CBS 144.50 / IMI 039719)</name>
    <name type="common">Thermochaetoides thermophila</name>
    <dbReference type="NCBI Taxonomy" id="759272"/>
    <lineage>
        <taxon>Eukaryota</taxon>
        <taxon>Fungi</taxon>
        <taxon>Dikarya</taxon>
        <taxon>Ascomycota</taxon>
        <taxon>Pezizomycotina</taxon>
        <taxon>Sordariomycetes</taxon>
        <taxon>Sordariomycetidae</taxon>
        <taxon>Sordariales</taxon>
        <taxon>Chaetomiaceae</taxon>
        <taxon>Thermochaetoides</taxon>
    </lineage>
</organism>
<dbReference type="EC" id="3.2.2.-" evidence="6"/>
<sequence length="380" mass="43705">MSDDEADPSLLEFLRQHLQGKLSLNSPDDDDVSPDTGVLTDAEWVYDHGAIDVALDMRSCKAAAELIYTQMQQRGYSPATWVSAHELHPDPKMLGEGKTVAFIFVMDLLNFSFWSEKGEEERFAVEYKGRRWTGYWSLVAGLRRALDEGIPITDPYFWTDDLEFTVDTLRQVFRSCTDEEMPLLTERFDCLREAGQVLCNKYDADPLNLVKAAKGSATRLVNLLARDFSCFRDEHNFEVEGRTKRIRIMKRAQILVADLWACFEGAGPGEFRDIDKITMFADYRVPQILNSMNCLIYSPTLEGAIKDKKEIASGSSWEIQLRVACSIWCVELIRREILRQHPGTKINAVLIDFYLYDAMKEMEAQGKERLPHHRTRSIWY</sequence>
<dbReference type="RefSeq" id="XP_006690723.1">
    <property type="nucleotide sequence ID" value="XM_006690660.1"/>
</dbReference>
<dbReference type="OMA" id="FSFWSEE"/>